<dbReference type="SUPFAM" id="SSF140741">
    <property type="entry name" value="RUN domain-like"/>
    <property type="match status" value="1"/>
</dbReference>
<dbReference type="InterPro" id="IPR001452">
    <property type="entry name" value="SH3_domain"/>
</dbReference>
<evidence type="ECO:0000259" key="2">
    <source>
        <dbReference type="PROSITE" id="PS50826"/>
    </source>
</evidence>
<organism evidence="3">
    <name type="scientific">Timema poppense</name>
    <name type="common">Walking stick</name>
    <dbReference type="NCBI Taxonomy" id="170557"/>
    <lineage>
        <taxon>Eukaryota</taxon>
        <taxon>Metazoa</taxon>
        <taxon>Ecdysozoa</taxon>
        <taxon>Arthropoda</taxon>
        <taxon>Hexapoda</taxon>
        <taxon>Insecta</taxon>
        <taxon>Pterygota</taxon>
        <taxon>Neoptera</taxon>
        <taxon>Polyneoptera</taxon>
        <taxon>Phasmatodea</taxon>
        <taxon>Timematodea</taxon>
        <taxon>Timematoidea</taxon>
        <taxon>Timematidae</taxon>
        <taxon>Timema</taxon>
    </lineage>
</organism>
<feature type="domain" description="RUN" evidence="2">
    <location>
        <begin position="198"/>
        <end position="380"/>
    </location>
</feature>
<dbReference type="InterPro" id="IPR036028">
    <property type="entry name" value="SH3-like_dom_sf"/>
</dbReference>
<dbReference type="PROSITE" id="PS50826">
    <property type="entry name" value="RUN"/>
    <property type="match status" value="1"/>
</dbReference>
<evidence type="ECO:0000313" key="3">
    <source>
        <dbReference type="EMBL" id="CAD7406376.1"/>
    </source>
</evidence>
<sequence length="380" mass="43883">MIQLLLFGEETSEEDFKSKNIKQTEILVDLREAVLQVARHFMSVDPKLSKVVLVPDYSMESHSLDQDNYINVSRNRKRRAKALLEEICDGLRSESFREEGQDGGEDDNEVELEPVVSLIGALRAFKTMRAFVYGHDIIEKDFERHDDDELGFRKNDIITIVSQKERALLGWFPAKFVELLDERSKQYSCAGDDSVSEAVTDLVRGILCPAVKQVLEHGMKKPNILGGPCHPWLFIEEAATKEVERDFNSVYSRLVLCKTYRLDEDGKVLTPEELMYRCVQAVNQTHDDAHSQMDVKLRSLICLGLNEQVLHLWLEVLYYPWSFLNSPGWVQIKCELRVLSQFAFNLNPDWELPPKKEQSQPLKDGVRDMLVKHHLFSWDL</sequence>
<keyword evidence="1" id="KW-0728">SH3 domain</keyword>
<dbReference type="EMBL" id="OD002860">
    <property type="protein sequence ID" value="CAD7406376.1"/>
    <property type="molecule type" value="Genomic_DNA"/>
</dbReference>
<protein>
    <recommendedName>
        <fullName evidence="2">RUN domain-containing protein</fullName>
    </recommendedName>
</protein>
<accession>A0A7R9H2E6</accession>
<dbReference type="CDD" id="cd17688">
    <property type="entry name" value="RUN_SGSM3"/>
    <property type="match status" value="1"/>
</dbReference>
<reference evidence="3" key="1">
    <citation type="submission" date="2020-11" db="EMBL/GenBank/DDBJ databases">
        <authorList>
            <person name="Tran Van P."/>
        </authorList>
    </citation>
    <scope>NUCLEOTIDE SEQUENCE</scope>
</reference>
<dbReference type="SUPFAM" id="SSF50044">
    <property type="entry name" value="SH3-domain"/>
    <property type="match status" value="1"/>
</dbReference>
<evidence type="ECO:0000256" key="1">
    <source>
        <dbReference type="ARBA" id="ARBA00022443"/>
    </source>
</evidence>
<proteinExistence type="predicted"/>
<gene>
    <name evidence="3" type="ORF">TPSB3V08_LOCUS5386</name>
</gene>
<dbReference type="InterPro" id="IPR037213">
    <property type="entry name" value="Run_dom_sf"/>
</dbReference>
<name>A0A7R9H2E6_TIMPO</name>
<dbReference type="InterPro" id="IPR004012">
    <property type="entry name" value="Run_dom"/>
</dbReference>
<dbReference type="SMART" id="SM00593">
    <property type="entry name" value="RUN"/>
    <property type="match status" value="1"/>
</dbReference>
<dbReference type="Pfam" id="PF00018">
    <property type="entry name" value="SH3_1"/>
    <property type="match status" value="1"/>
</dbReference>
<dbReference type="AlphaFoldDB" id="A0A7R9H2E6"/>
<dbReference type="Gene3D" id="1.20.58.900">
    <property type="match status" value="1"/>
</dbReference>
<dbReference type="Pfam" id="PF02759">
    <property type="entry name" value="RUN"/>
    <property type="match status" value="1"/>
</dbReference>